<evidence type="ECO:0000259" key="10">
    <source>
        <dbReference type="Pfam" id="PF00483"/>
    </source>
</evidence>
<evidence type="ECO:0000256" key="3">
    <source>
        <dbReference type="ARBA" id="ARBA00022490"/>
    </source>
</evidence>
<organism evidence="12 13">
    <name type="scientific">Thamnocephalis sphaerospora</name>
    <dbReference type="NCBI Taxonomy" id="78915"/>
    <lineage>
        <taxon>Eukaryota</taxon>
        <taxon>Fungi</taxon>
        <taxon>Fungi incertae sedis</taxon>
        <taxon>Zoopagomycota</taxon>
        <taxon>Zoopagomycotina</taxon>
        <taxon>Zoopagomycetes</taxon>
        <taxon>Zoopagales</taxon>
        <taxon>Sigmoideomycetaceae</taxon>
        <taxon>Thamnocephalis</taxon>
    </lineage>
</organism>
<evidence type="ECO:0000256" key="6">
    <source>
        <dbReference type="ARBA" id="ARBA00044196"/>
    </source>
</evidence>
<dbReference type="EMBL" id="KZ992747">
    <property type="protein sequence ID" value="RKP07232.1"/>
    <property type="molecule type" value="Genomic_DNA"/>
</dbReference>
<dbReference type="InterPro" id="IPR029044">
    <property type="entry name" value="Nucleotide-diphossugar_trans"/>
</dbReference>
<dbReference type="Pfam" id="PF00483">
    <property type="entry name" value="NTP_transferase"/>
    <property type="match status" value="1"/>
</dbReference>
<evidence type="ECO:0000256" key="7">
    <source>
        <dbReference type="ARBA" id="ARBA00044229"/>
    </source>
</evidence>
<reference evidence="13" key="1">
    <citation type="journal article" date="2018" name="Nat. Microbiol.">
        <title>Leveraging single-cell genomics to expand the fungal tree of life.</title>
        <authorList>
            <person name="Ahrendt S.R."/>
            <person name="Quandt C.A."/>
            <person name="Ciobanu D."/>
            <person name="Clum A."/>
            <person name="Salamov A."/>
            <person name="Andreopoulos B."/>
            <person name="Cheng J.F."/>
            <person name="Woyke T."/>
            <person name="Pelin A."/>
            <person name="Henrissat B."/>
            <person name="Reynolds N.K."/>
            <person name="Benny G.L."/>
            <person name="Smith M.E."/>
            <person name="James T.Y."/>
            <person name="Grigoriev I.V."/>
        </authorList>
    </citation>
    <scope>NUCLEOTIDE SEQUENCE [LARGE SCALE GENOMIC DNA]</scope>
    <source>
        <strain evidence="13">RSA 1356</strain>
    </source>
</reference>
<evidence type="ECO:0000313" key="12">
    <source>
        <dbReference type="EMBL" id="RKP07232.1"/>
    </source>
</evidence>
<evidence type="ECO:0000256" key="5">
    <source>
        <dbReference type="ARBA" id="ARBA00022917"/>
    </source>
</evidence>
<comment type="subunit">
    <text evidence="9">Component of the translation initiation factor 2B (eIF2B) complex which is a heterodecamer of two sets of five different subunits: alpha, beta, gamma, delta and epsilon. Subunits alpha, beta and delta comprise a regulatory subcomplex and subunits epsilon and gamma comprise a catalytic subcomplex. Within the complex, the hexameric regulatory complex resides at the center, with the two heterodimeric catalytic subcomplexes bound on opposite sides.</text>
</comment>
<comment type="function">
    <text evidence="8">Acts as a component of the translation initiation factor 2B (eIF2B) complex, which catalyzes the exchange of GDP for GTP on the eukaryotic initiation factor 2 (eIF2) complex gamma subunit. Its guanine nucleotide exchange factor activity is repressed when bound to eIF2 complex phosphorylated on the alpha subunit, thereby limiting the amount of methionyl-initiator methionine tRNA available to the ribosome and consequently global translation is repressed.</text>
</comment>
<keyword evidence="3" id="KW-0963">Cytoplasm</keyword>
<gene>
    <name evidence="12" type="ORF">THASP1DRAFT_17370</name>
</gene>
<dbReference type="Pfam" id="PF25084">
    <property type="entry name" value="LbH_EIF2B"/>
    <property type="match status" value="1"/>
</dbReference>
<keyword evidence="4" id="KW-0396">Initiation factor</keyword>
<evidence type="ECO:0000259" key="11">
    <source>
        <dbReference type="Pfam" id="PF25084"/>
    </source>
</evidence>
<feature type="domain" description="EIF2B subunit epsilon/gamma LbH" evidence="11">
    <location>
        <begin position="313"/>
        <end position="403"/>
    </location>
</feature>
<evidence type="ECO:0000256" key="2">
    <source>
        <dbReference type="ARBA" id="ARBA00007878"/>
    </source>
</evidence>
<evidence type="ECO:0000256" key="9">
    <source>
        <dbReference type="ARBA" id="ARBA00046432"/>
    </source>
</evidence>
<keyword evidence="13" id="KW-1185">Reference proteome</keyword>
<name>A0A4P9XN34_9FUNG</name>
<dbReference type="PANTHER" id="PTHR45989">
    <property type="entry name" value="TRANSLATION INITIATION FACTOR EIF-2B SUBUNIT GAMMA"/>
    <property type="match status" value="1"/>
</dbReference>
<dbReference type="InterPro" id="IPR051960">
    <property type="entry name" value="eIF2B_gamma"/>
</dbReference>
<dbReference type="GO" id="GO:0016740">
    <property type="term" value="F:transferase activity"/>
    <property type="evidence" value="ECO:0007669"/>
    <property type="project" value="UniProtKB-KW"/>
</dbReference>
<dbReference type="Proteomes" id="UP000271241">
    <property type="component" value="Unassembled WGS sequence"/>
</dbReference>
<dbReference type="OrthoDB" id="10250549at2759"/>
<keyword evidence="12" id="KW-0808">Transferase</keyword>
<keyword evidence="5" id="KW-0648">Protein biosynthesis</keyword>
<dbReference type="CDD" id="cd04652">
    <property type="entry name" value="LbH_eIF2B_gamma_C"/>
    <property type="match status" value="1"/>
</dbReference>
<dbReference type="Gene3D" id="2.160.10.10">
    <property type="entry name" value="Hexapeptide repeat proteins"/>
    <property type="match status" value="1"/>
</dbReference>
<dbReference type="GO" id="GO:0005851">
    <property type="term" value="C:eukaryotic translation initiation factor 2B complex"/>
    <property type="evidence" value="ECO:0007669"/>
    <property type="project" value="TreeGrafter"/>
</dbReference>
<proteinExistence type="inferred from homology"/>
<feature type="non-terminal residue" evidence="12">
    <location>
        <position position="1"/>
    </location>
</feature>
<comment type="similarity">
    <text evidence="2">Belongs to the eIF-2B gamma/epsilon subunits family.</text>
</comment>
<comment type="subcellular location">
    <subcellularLocation>
        <location evidence="1">Cytoplasm</location>
        <location evidence="1">Cytosol</location>
    </subcellularLocation>
</comment>
<evidence type="ECO:0000313" key="13">
    <source>
        <dbReference type="Proteomes" id="UP000271241"/>
    </source>
</evidence>
<dbReference type="STRING" id="78915.A0A4P9XN34"/>
<dbReference type="SUPFAM" id="SSF53448">
    <property type="entry name" value="Nucleotide-diphospho-sugar transferases"/>
    <property type="match status" value="1"/>
</dbReference>
<dbReference type="GO" id="GO:0002183">
    <property type="term" value="P:cytoplasmic translational initiation"/>
    <property type="evidence" value="ECO:0007669"/>
    <property type="project" value="TreeGrafter"/>
</dbReference>
<evidence type="ECO:0000256" key="8">
    <source>
        <dbReference type="ARBA" id="ARBA00045373"/>
    </source>
</evidence>
<dbReference type="GO" id="GO:0005829">
    <property type="term" value="C:cytosol"/>
    <property type="evidence" value="ECO:0007669"/>
    <property type="project" value="UniProtKB-SubCell"/>
</dbReference>
<feature type="domain" description="Nucleotidyl transferase" evidence="10">
    <location>
        <begin position="7"/>
        <end position="126"/>
    </location>
</feature>
<dbReference type="InterPro" id="IPR056764">
    <property type="entry name" value="LbH_EIF2B3/5"/>
</dbReference>
<protein>
    <recommendedName>
        <fullName evidence="6">Translation initiation factor eIF2B subunit gamma</fullName>
    </recommendedName>
    <alternativeName>
        <fullName evidence="7">eIF2B GDP-GTP exchange factor subunit gamma</fullName>
    </alternativeName>
</protein>
<accession>A0A4P9XN34</accession>
<evidence type="ECO:0000256" key="1">
    <source>
        <dbReference type="ARBA" id="ARBA00004514"/>
    </source>
</evidence>
<dbReference type="PANTHER" id="PTHR45989:SF1">
    <property type="entry name" value="TRANSLATION INITIATION FACTOR EIF-2B SUBUNIT GAMMA"/>
    <property type="match status" value="1"/>
</dbReference>
<dbReference type="Gene3D" id="3.90.550.10">
    <property type="entry name" value="Spore Coat Polysaccharide Biosynthesis Protein SpsA, Chain A"/>
    <property type="match status" value="1"/>
</dbReference>
<dbReference type="GO" id="GO:0005085">
    <property type="term" value="F:guanyl-nucleotide exchange factor activity"/>
    <property type="evidence" value="ECO:0007669"/>
    <property type="project" value="TreeGrafter"/>
</dbReference>
<dbReference type="GO" id="GO:0003743">
    <property type="term" value="F:translation initiation factor activity"/>
    <property type="evidence" value="ECO:0007669"/>
    <property type="project" value="UniProtKB-KW"/>
</dbReference>
<dbReference type="InterPro" id="IPR005835">
    <property type="entry name" value="NTP_transferase_dom"/>
</dbReference>
<evidence type="ECO:0000256" key="4">
    <source>
        <dbReference type="ARBA" id="ARBA00022540"/>
    </source>
</evidence>
<sequence>ALTEEENLPKALLPVANRPMIAHVMSWLQRCGIHDITVVTPASTASKVSHVVRAAAEDATGVEVVASDECQGSADALRLVRDRIKNNVLVIGCDFITELDPNRFLDSYRMNKDAAVTCIFYEQADAATAKADDFTRFVGITPDQRLVQLTSAEASHSELDVRASLLWKFPRVRMHANLLDGHAYILNRWVLDYLTARPRIVSLREDLLPALVKMQWKRGRMEREGVLDCKCLQHSFEQAVDNANDKDTIDDSTALALSTTQLAINQHTPEIRCRVLVCRADTCVTGRANTVPAYCELNRNAGVSTVSRVHASAEVDPKTQIGPDSMVGESTRMEERCSVKRSVIGAHCQIGKNVKIVNSILMDGVSLGDNVKLDGCVICQNVKVQERSSLKDTVVGAQVTVPAESESPTACASVRPHLLTHMRSRCLARCSTCSE</sequence>
<dbReference type="AlphaFoldDB" id="A0A4P9XN34"/>